<comment type="caution">
    <text evidence="2">The sequence shown here is derived from an EMBL/GenBank/DDBJ whole genome shotgun (WGS) entry which is preliminary data.</text>
</comment>
<evidence type="ECO:0000313" key="2">
    <source>
        <dbReference type="EMBL" id="HJE26093.1"/>
    </source>
</evidence>
<protein>
    <submittedName>
        <fullName evidence="2">Uncharacterized protein</fullName>
    </submittedName>
</protein>
<sequence>MLPVARVDRFSREIAVGRRLVIARAAARALSRMPRNAETSIRSNFRQLADDPSERTITIEAPRACSADAVWHVSPPHAEVPSVSLASKRSGPAIPQNWSSRESAARCFEAAGAAPQHEEGWMHQHALVKQALERDDHRRRRAGDYQRFAPPLDIDAEDLMPEPAGR</sequence>
<proteinExistence type="predicted"/>
<evidence type="ECO:0000256" key="1">
    <source>
        <dbReference type="SAM" id="MobiDB-lite"/>
    </source>
</evidence>
<gene>
    <name evidence="2" type="ORF">K8W01_20790</name>
</gene>
<organism evidence="2 3">
    <name type="scientific">Methylorubrum populi</name>
    <dbReference type="NCBI Taxonomy" id="223967"/>
    <lineage>
        <taxon>Bacteria</taxon>
        <taxon>Pseudomonadati</taxon>
        <taxon>Pseudomonadota</taxon>
        <taxon>Alphaproteobacteria</taxon>
        <taxon>Hyphomicrobiales</taxon>
        <taxon>Methylobacteriaceae</taxon>
        <taxon>Methylorubrum</taxon>
    </lineage>
</organism>
<dbReference type="EMBL" id="DYYG01000065">
    <property type="protein sequence ID" value="HJE26093.1"/>
    <property type="molecule type" value="Genomic_DNA"/>
</dbReference>
<feature type="region of interest" description="Disordered" evidence="1">
    <location>
        <begin position="132"/>
        <end position="166"/>
    </location>
</feature>
<name>A0A921JH75_9HYPH</name>
<dbReference type="Proteomes" id="UP000742631">
    <property type="component" value="Unassembled WGS sequence"/>
</dbReference>
<reference evidence="2" key="1">
    <citation type="journal article" date="2021" name="PeerJ">
        <title>Extensive microbial diversity within the chicken gut microbiome revealed by metagenomics and culture.</title>
        <authorList>
            <person name="Gilroy R."/>
            <person name="Ravi A."/>
            <person name="Getino M."/>
            <person name="Pursley I."/>
            <person name="Horton D.L."/>
            <person name="Alikhan N.F."/>
            <person name="Baker D."/>
            <person name="Gharbi K."/>
            <person name="Hall N."/>
            <person name="Watson M."/>
            <person name="Adriaenssens E.M."/>
            <person name="Foster-Nyarko E."/>
            <person name="Jarju S."/>
            <person name="Secka A."/>
            <person name="Antonio M."/>
            <person name="Oren A."/>
            <person name="Chaudhuri R.R."/>
            <person name="La Ragione R."/>
            <person name="Hildebrand F."/>
            <person name="Pallen M.J."/>
        </authorList>
    </citation>
    <scope>NUCLEOTIDE SEQUENCE</scope>
    <source>
        <strain evidence="2">316</strain>
    </source>
</reference>
<accession>A0A921JH75</accession>
<reference evidence="2" key="2">
    <citation type="submission" date="2021-09" db="EMBL/GenBank/DDBJ databases">
        <authorList>
            <person name="Gilroy R."/>
        </authorList>
    </citation>
    <scope>NUCLEOTIDE SEQUENCE</scope>
    <source>
        <strain evidence="2">316</strain>
    </source>
</reference>
<evidence type="ECO:0000313" key="3">
    <source>
        <dbReference type="Proteomes" id="UP000742631"/>
    </source>
</evidence>
<dbReference type="AlphaFoldDB" id="A0A921JH75"/>